<organism evidence="10 11">
    <name type="scientific">Candidatus Roizmanbacteria bacterium CG11_big_fil_rev_8_21_14_0_20_35_14</name>
    <dbReference type="NCBI Taxonomy" id="1974855"/>
    <lineage>
        <taxon>Bacteria</taxon>
        <taxon>Candidatus Roizmaniibacteriota</taxon>
    </lineage>
</organism>
<name>A0A2H0KNI4_9BACT</name>
<dbReference type="InterPro" id="IPR001518">
    <property type="entry name" value="Arginosuc_synth"/>
</dbReference>
<dbReference type="InterPro" id="IPR018223">
    <property type="entry name" value="Arginosuc_synth_CS"/>
</dbReference>
<evidence type="ECO:0000313" key="11">
    <source>
        <dbReference type="Proteomes" id="UP000229570"/>
    </source>
</evidence>
<dbReference type="Gene3D" id="3.40.50.620">
    <property type="entry name" value="HUPs"/>
    <property type="match status" value="1"/>
</dbReference>
<dbReference type="PANTHER" id="PTHR11587:SF2">
    <property type="entry name" value="ARGININOSUCCINATE SYNTHASE"/>
    <property type="match status" value="1"/>
</dbReference>
<dbReference type="GO" id="GO:0005737">
    <property type="term" value="C:cytoplasm"/>
    <property type="evidence" value="ECO:0007669"/>
    <property type="project" value="TreeGrafter"/>
</dbReference>
<keyword evidence="3" id="KW-0055">Arginine biosynthesis</keyword>
<evidence type="ECO:0000256" key="1">
    <source>
        <dbReference type="ARBA" id="ARBA00004967"/>
    </source>
</evidence>
<keyword evidence="5" id="KW-0028">Amino-acid biosynthesis</keyword>
<dbReference type="Proteomes" id="UP000229570">
    <property type="component" value="Unassembled WGS sequence"/>
</dbReference>
<dbReference type="InterPro" id="IPR048267">
    <property type="entry name" value="Arginosuc_syn_N"/>
</dbReference>
<dbReference type="NCBIfam" id="TIGR00032">
    <property type="entry name" value="argG"/>
    <property type="match status" value="1"/>
</dbReference>
<dbReference type="AlphaFoldDB" id="A0A2H0KNI4"/>
<dbReference type="EMBL" id="PCVL01000011">
    <property type="protein sequence ID" value="PIQ72827.1"/>
    <property type="molecule type" value="Genomic_DNA"/>
</dbReference>
<comment type="caution">
    <text evidence="10">The sequence shown here is derived from an EMBL/GenBank/DDBJ whole genome shotgun (WGS) entry which is preliminary data.</text>
</comment>
<comment type="pathway">
    <text evidence="1">Amino-acid biosynthesis; L-arginine biosynthesis; L-arginine from L-ornithine and carbamoyl phosphate: step 2/3.</text>
</comment>
<evidence type="ECO:0000256" key="2">
    <source>
        <dbReference type="ARBA" id="ARBA00012286"/>
    </source>
</evidence>
<evidence type="ECO:0000256" key="5">
    <source>
        <dbReference type="ARBA" id="ARBA00022605"/>
    </source>
</evidence>
<dbReference type="InterPro" id="IPR014729">
    <property type="entry name" value="Rossmann-like_a/b/a_fold"/>
</dbReference>
<sequence length="402" mass="45381">MKKQNKKVVLAFSGGLDTSFCVPYLIDEGYQVITVTIDSGGLSIEEKNEIGEKSKKLGAIKHYFVDAKKYYFDSMLQWIIKTNGLYEGSYPNLVSSQRYHLVEKCLEIAKKEKANYFATGNSGMGNDQIRFNIAAKILNPYIEVVEPIKDTGGNREEEKKFLIKKGFTVDDIHKKYSVNISLAGITYSGSEIDQNLEPVGNIFQWVTGEKVKEKAYFEIEFKKGVPVKLNKKNIDSWKIIDYLNKNVGKYGFGKGYYTGDCMIGIKGHLVFEAPGLLFLIIAHKALEQYVLTKSQMYFSDSVSKEFTEMVFNGKLYDPHVKDLKAFINSQQDFVNGTVLMKLEYGNALPVSVMTNNSLIDPTIAVYAQSKSWTKEEVNGFIKLYELQSIIASKINKKGGKNI</sequence>
<feature type="domain" description="Arginosuccinate synthase C-terminal" evidence="9">
    <location>
        <begin position="176"/>
        <end position="388"/>
    </location>
</feature>
<keyword evidence="7" id="KW-0067">ATP-binding</keyword>
<keyword evidence="4" id="KW-0436">Ligase</keyword>
<evidence type="ECO:0000256" key="7">
    <source>
        <dbReference type="ARBA" id="ARBA00022840"/>
    </source>
</evidence>
<dbReference type="PROSITE" id="PS00564">
    <property type="entry name" value="ARGININOSUCCIN_SYN_1"/>
    <property type="match status" value="1"/>
</dbReference>
<accession>A0A2H0KNI4</accession>
<dbReference type="GO" id="GO:0000050">
    <property type="term" value="P:urea cycle"/>
    <property type="evidence" value="ECO:0007669"/>
    <property type="project" value="TreeGrafter"/>
</dbReference>
<dbReference type="EC" id="6.3.4.5" evidence="2"/>
<feature type="domain" description="Arginosuccinate synthase-like N-terminal" evidence="8">
    <location>
        <begin position="7"/>
        <end position="165"/>
    </location>
</feature>
<evidence type="ECO:0000256" key="4">
    <source>
        <dbReference type="ARBA" id="ARBA00022598"/>
    </source>
</evidence>
<gene>
    <name evidence="10" type="primary">argG</name>
    <name evidence="10" type="ORF">COV86_00985</name>
</gene>
<dbReference type="GO" id="GO:0004055">
    <property type="term" value="F:argininosuccinate synthase activity"/>
    <property type="evidence" value="ECO:0007669"/>
    <property type="project" value="UniProtKB-EC"/>
</dbReference>
<dbReference type="UniPathway" id="UPA00068">
    <property type="reaction ID" value="UER00113"/>
</dbReference>
<evidence type="ECO:0000256" key="3">
    <source>
        <dbReference type="ARBA" id="ARBA00022571"/>
    </source>
</evidence>
<dbReference type="InterPro" id="IPR048268">
    <property type="entry name" value="Arginosuc_syn_C"/>
</dbReference>
<evidence type="ECO:0000313" key="10">
    <source>
        <dbReference type="EMBL" id="PIQ72827.1"/>
    </source>
</evidence>
<dbReference type="PANTHER" id="PTHR11587">
    <property type="entry name" value="ARGININOSUCCINATE SYNTHASE"/>
    <property type="match status" value="1"/>
</dbReference>
<protein>
    <recommendedName>
        <fullName evidence="2">argininosuccinate synthase</fullName>
        <ecNumber evidence="2">6.3.4.5</ecNumber>
    </recommendedName>
</protein>
<dbReference type="Pfam" id="PF20979">
    <property type="entry name" value="Arginosuc_syn_C"/>
    <property type="match status" value="1"/>
</dbReference>
<dbReference type="Pfam" id="PF00764">
    <property type="entry name" value="Arginosuc_synth"/>
    <property type="match status" value="1"/>
</dbReference>
<dbReference type="SUPFAM" id="SSF69864">
    <property type="entry name" value="Argininosuccinate synthetase, C-terminal domain"/>
    <property type="match status" value="1"/>
</dbReference>
<evidence type="ECO:0000256" key="6">
    <source>
        <dbReference type="ARBA" id="ARBA00022741"/>
    </source>
</evidence>
<evidence type="ECO:0000259" key="8">
    <source>
        <dbReference type="Pfam" id="PF00764"/>
    </source>
</evidence>
<dbReference type="InterPro" id="IPR024074">
    <property type="entry name" value="AS_cat/multimer_dom_body"/>
</dbReference>
<keyword evidence="6" id="KW-0547">Nucleotide-binding</keyword>
<dbReference type="Gene3D" id="3.90.1260.10">
    <property type="entry name" value="Argininosuccinate synthetase, chain A, domain 2"/>
    <property type="match status" value="1"/>
</dbReference>
<proteinExistence type="predicted"/>
<reference evidence="10 11" key="1">
    <citation type="submission" date="2017-09" db="EMBL/GenBank/DDBJ databases">
        <title>Depth-based differentiation of microbial function through sediment-hosted aquifers and enrichment of novel symbionts in the deep terrestrial subsurface.</title>
        <authorList>
            <person name="Probst A.J."/>
            <person name="Ladd B."/>
            <person name="Jarett J.K."/>
            <person name="Geller-Mcgrath D.E."/>
            <person name="Sieber C.M."/>
            <person name="Emerson J.B."/>
            <person name="Anantharaman K."/>
            <person name="Thomas B.C."/>
            <person name="Malmstrom R."/>
            <person name="Stieglmeier M."/>
            <person name="Klingl A."/>
            <person name="Woyke T."/>
            <person name="Ryan C.M."/>
            <person name="Banfield J.F."/>
        </authorList>
    </citation>
    <scope>NUCLEOTIDE SEQUENCE [LARGE SCALE GENOMIC DNA]</scope>
    <source>
        <strain evidence="10">CG11_big_fil_rev_8_21_14_0_20_35_14</strain>
    </source>
</reference>
<evidence type="ECO:0000259" key="9">
    <source>
        <dbReference type="Pfam" id="PF20979"/>
    </source>
</evidence>
<dbReference type="GO" id="GO:0000053">
    <property type="term" value="P:argininosuccinate metabolic process"/>
    <property type="evidence" value="ECO:0007669"/>
    <property type="project" value="TreeGrafter"/>
</dbReference>
<dbReference type="GO" id="GO:0006526">
    <property type="term" value="P:L-arginine biosynthetic process"/>
    <property type="evidence" value="ECO:0007669"/>
    <property type="project" value="UniProtKB-UniPathway"/>
</dbReference>
<dbReference type="GO" id="GO:0005524">
    <property type="term" value="F:ATP binding"/>
    <property type="evidence" value="ECO:0007669"/>
    <property type="project" value="UniProtKB-KW"/>
</dbReference>
<dbReference type="SUPFAM" id="SSF52402">
    <property type="entry name" value="Adenine nucleotide alpha hydrolases-like"/>
    <property type="match status" value="1"/>
</dbReference>